<dbReference type="FunFam" id="1.10.510.10:FF:000035">
    <property type="entry name" value="Putative receptor-like serine/threonine-protein kinase"/>
    <property type="match status" value="1"/>
</dbReference>
<dbReference type="CDD" id="cd14066">
    <property type="entry name" value="STKc_IRAK"/>
    <property type="match status" value="1"/>
</dbReference>
<evidence type="ECO:0000256" key="14">
    <source>
        <dbReference type="SAM" id="Phobius"/>
    </source>
</evidence>
<feature type="domain" description="Protein kinase" evidence="15">
    <location>
        <begin position="234"/>
        <end position="499"/>
    </location>
</feature>
<dbReference type="PANTHER" id="PTHR47984:SF14">
    <property type="entry name" value="OS01G0323000 PROTEIN"/>
    <property type="match status" value="1"/>
</dbReference>
<organism evidence="16 17">
    <name type="scientific">Ceratopteris richardii</name>
    <name type="common">Triangle waterfern</name>
    <dbReference type="NCBI Taxonomy" id="49495"/>
    <lineage>
        <taxon>Eukaryota</taxon>
        <taxon>Viridiplantae</taxon>
        <taxon>Streptophyta</taxon>
        <taxon>Embryophyta</taxon>
        <taxon>Tracheophyta</taxon>
        <taxon>Polypodiopsida</taxon>
        <taxon>Polypodiidae</taxon>
        <taxon>Polypodiales</taxon>
        <taxon>Pteridineae</taxon>
        <taxon>Pteridaceae</taxon>
        <taxon>Parkerioideae</taxon>
        <taxon>Ceratopteris</taxon>
    </lineage>
</organism>
<dbReference type="GO" id="GO:0004674">
    <property type="term" value="F:protein serine/threonine kinase activity"/>
    <property type="evidence" value="ECO:0007669"/>
    <property type="project" value="UniProtKB-KW"/>
</dbReference>
<evidence type="ECO:0000313" key="17">
    <source>
        <dbReference type="Proteomes" id="UP000825935"/>
    </source>
</evidence>
<keyword evidence="10 14" id="KW-1133">Transmembrane helix</keyword>
<dbReference type="InterPro" id="IPR052232">
    <property type="entry name" value="RLK_Ser/Thr-Kinase"/>
</dbReference>
<evidence type="ECO:0000256" key="5">
    <source>
        <dbReference type="ARBA" id="ARBA00022679"/>
    </source>
</evidence>
<dbReference type="PROSITE" id="PS00108">
    <property type="entry name" value="PROTEIN_KINASE_ST"/>
    <property type="match status" value="1"/>
</dbReference>
<keyword evidence="17" id="KW-1185">Reference proteome</keyword>
<dbReference type="InterPro" id="IPR000719">
    <property type="entry name" value="Prot_kinase_dom"/>
</dbReference>
<evidence type="ECO:0000256" key="4">
    <source>
        <dbReference type="ARBA" id="ARBA00022553"/>
    </source>
</evidence>
<dbReference type="InterPro" id="IPR008271">
    <property type="entry name" value="Ser/Thr_kinase_AS"/>
</dbReference>
<keyword evidence="5" id="KW-0808">Transferase</keyword>
<keyword evidence="4" id="KW-0597">Phosphoprotein</keyword>
<evidence type="ECO:0000256" key="11">
    <source>
        <dbReference type="ARBA" id="ARBA00023136"/>
    </source>
</evidence>
<keyword evidence="11 14" id="KW-0472">Membrane</keyword>
<comment type="catalytic activity">
    <reaction evidence="12">
        <text>L-threonyl-[protein] + ATP = O-phospho-L-threonyl-[protein] + ADP + H(+)</text>
        <dbReference type="Rhea" id="RHEA:46608"/>
        <dbReference type="Rhea" id="RHEA-COMP:11060"/>
        <dbReference type="Rhea" id="RHEA-COMP:11605"/>
        <dbReference type="ChEBI" id="CHEBI:15378"/>
        <dbReference type="ChEBI" id="CHEBI:30013"/>
        <dbReference type="ChEBI" id="CHEBI:30616"/>
        <dbReference type="ChEBI" id="CHEBI:61977"/>
        <dbReference type="ChEBI" id="CHEBI:456216"/>
        <dbReference type="EC" id="2.7.11.1"/>
    </reaction>
</comment>
<evidence type="ECO:0000256" key="12">
    <source>
        <dbReference type="ARBA" id="ARBA00047899"/>
    </source>
</evidence>
<keyword evidence="3" id="KW-0723">Serine/threonine-protein kinase</keyword>
<protein>
    <recommendedName>
        <fullName evidence="2">non-specific serine/threonine protein kinase</fullName>
        <ecNumber evidence="2">2.7.11.1</ecNumber>
    </recommendedName>
</protein>
<dbReference type="GO" id="GO:0016020">
    <property type="term" value="C:membrane"/>
    <property type="evidence" value="ECO:0007669"/>
    <property type="project" value="UniProtKB-SubCell"/>
</dbReference>
<evidence type="ECO:0000256" key="9">
    <source>
        <dbReference type="ARBA" id="ARBA00022840"/>
    </source>
</evidence>
<comment type="caution">
    <text evidence="16">The sequence shown here is derived from an EMBL/GenBank/DDBJ whole genome shotgun (WGS) entry which is preliminary data.</text>
</comment>
<name>A0A8T2Q7G6_CERRI</name>
<dbReference type="EMBL" id="CM035442">
    <property type="protein sequence ID" value="KAH7279575.1"/>
    <property type="molecule type" value="Genomic_DNA"/>
</dbReference>
<evidence type="ECO:0000256" key="1">
    <source>
        <dbReference type="ARBA" id="ARBA00004167"/>
    </source>
</evidence>
<dbReference type="Proteomes" id="UP000825935">
    <property type="component" value="Chromosome 37"/>
</dbReference>
<comment type="catalytic activity">
    <reaction evidence="13">
        <text>L-seryl-[protein] + ATP = O-phospho-L-seryl-[protein] + ADP + H(+)</text>
        <dbReference type="Rhea" id="RHEA:17989"/>
        <dbReference type="Rhea" id="RHEA-COMP:9863"/>
        <dbReference type="Rhea" id="RHEA-COMP:11604"/>
        <dbReference type="ChEBI" id="CHEBI:15378"/>
        <dbReference type="ChEBI" id="CHEBI:29999"/>
        <dbReference type="ChEBI" id="CHEBI:30616"/>
        <dbReference type="ChEBI" id="CHEBI:83421"/>
        <dbReference type="ChEBI" id="CHEBI:456216"/>
        <dbReference type="EC" id="2.7.11.1"/>
    </reaction>
</comment>
<dbReference type="OrthoDB" id="547665at2759"/>
<keyword evidence="6 14" id="KW-0812">Transmembrane</keyword>
<feature type="transmembrane region" description="Helical" evidence="14">
    <location>
        <begin position="24"/>
        <end position="49"/>
    </location>
</feature>
<dbReference type="SUPFAM" id="SSF56112">
    <property type="entry name" value="Protein kinase-like (PK-like)"/>
    <property type="match status" value="1"/>
</dbReference>
<evidence type="ECO:0000256" key="8">
    <source>
        <dbReference type="ARBA" id="ARBA00022777"/>
    </source>
</evidence>
<gene>
    <name evidence="16" type="ORF">KP509_37G024900</name>
</gene>
<evidence type="ECO:0000259" key="15">
    <source>
        <dbReference type="PROSITE" id="PS50011"/>
    </source>
</evidence>
<evidence type="ECO:0000256" key="2">
    <source>
        <dbReference type="ARBA" id="ARBA00012513"/>
    </source>
</evidence>
<evidence type="ECO:0000313" key="16">
    <source>
        <dbReference type="EMBL" id="KAH7279575.1"/>
    </source>
</evidence>
<reference evidence="16" key="1">
    <citation type="submission" date="2021-08" db="EMBL/GenBank/DDBJ databases">
        <title>WGS assembly of Ceratopteris richardii.</title>
        <authorList>
            <person name="Marchant D.B."/>
            <person name="Chen G."/>
            <person name="Jenkins J."/>
            <person name="Shu S."/>
            <person name="Leebens-Mack J."/>
            <person name="Grimwood J."/>
            <person name="Schmutz J."/>
            <person name="Soltis P."/>
            <person name="Soltis D."/>
            <person name="Chen Z.-H."/>
        </authorList>
    </citation>
    <scope>NUCLEOTIDE SEQUENCE</scope>
    <source>
        <strain evidence="16">Whitten #5841</strain>
        <tissue evidence="16">Leaf</tissue>
    </source>
</reference>
<evidence type="ECO:0000256" key="10">
    <source>
        <dbReference type="ARBA" id="ARBA00022989"/>
    </source>
</evidence>
<dbReference type="AlphaFoldDB" id="A0A8T2Q7G6"/>
<keyword evidence="9" id="KW-0067">ATP-binding</keyword>
<dbReference type="InterPro" id="IPR001245">
    <property type="entry name" value="Ser-Thr/Tyr_kinase_cat_dom"/>
</dbReference>
<keyword evidence="7" id="KW-0547">Nucleotide-binding</keyword>
<dbReference type="PROSITE" id="PS50011">
    <property type="entry name" value="PROTEIN_KINASE_DOM"/>
    <property type="match status" value="1"/>
</dbReference>
<sequence>MSEPVNSSLTSRLSQRTSFLELKLWQIIAVAVGVFTTLILVLLCLRLFVMSRRRSKRQTQLLPVASANSVIPDVSKEIKEVENYYKAHDAEKHDLPEYELAMSERILLSVEDSSDDEKQVFTFGYGEGKQATPRFHNVRSKTAPSVEQGIKQVNDTAKEHPSRTEAIQERLKFHNQHGMVCAECNVVDSAGIFTVESISSTEDPSACAPLSLAWTASWSKRYRVDQLAKATNEFAENNVIGRGGCGIVYRGQFPDASMVAVKQLLNSGALQAEKEFRVEVETIGRVRHKNLVGLMGYCSEGPERMLVYEYVDNGNLEQWLHGPLGEENPIPWDARMKIVLGTAKGLAYLHEDLEPTVVHRDVKSSNILLDREWNAKVSDFGLAKPIRAGNSHSSTKVMGTFGYIAPEYVSTGVLTESSDVYSFGVLMMEVITGRKPVDYTRPSGEVNLVDWMKRMVGGKRWEEMLDTRMKQKPSSRDMKRALLVALRCVDPDANQRPRMSNVVYMLDADDVGFRNAFHRSSWRWEKNPK</sequence>
<dbReference type="SMART" id="SM00220">
    <property type="entry name" value="S_TKc"/>
    <property type="match status" value="1"/>
</dbReference>
<evidence type="ECO:0000256" key="13">
    <source>
        <dbReference type="ARBA" id="ARBA00048679"/>
    </source>
</evidence>
<comment type="subcellular location">
    <subcellularLocation>
        <location evidence="1">Membrane</location>
        <topology evidence="1">Single-pass membrane protein</topology>
    </subcellularLocation>
</comment>
<proteinExistence type="predicted"/>
<dbReference type="Pfam" id="PF07714">
    <property type="entry name" value="PK_Tyr_Ser-Thr"/>
    <property type="match status" value="1"/>
</dbReference>
<evidence type="ECO:0000256" key="6">
    <source>
        <dbReference type="ARBA" id="ARBA00022692"/>
    </source>
</evidence>
<dbReference type="GO" id="GO:0005524">
    <property type="term" value="F:ATP binding"/>
    <property type="evidence" value="ECO:0007669"/>
    <property type="project" value="UniProtKB-KW"/>
</dbReference>
<evidence type="ECO:0000256" key="3">
    <source>
        <dbReference type="ARBA" id="ARBA00022527"/>
    </source>
</evidence>
<accession>A0A8T2Q7G6</accession>
<dbReference type="Gene3D" id="3.30.200.20">
    <property type="entry name" value="Phosphorylase Kinase, domain 1"/>
    <property type="match status" value="1"/>
</dbReference>
<dbReference type="FunFam" id="3.30.200.20:FF:000178">
    <property type="entry name" value="serine/threonine-protein kinase PBS1-like"/>
    <property type="match status" value="1"/>
</dbReference>
<dbReference type="PANTHER" id="PTHR47984">
    <property type="entry name" value="OS01G0323000 PROTEIN"/>
    <property type="match status" value="1"/>
</dbReference>
<evidence type="ECO:0000256" key="7">
    <source>
        <dbReference type="ARBA" id="ARBA00022741"/>
    </source>
</evidence>
<dbReference type="Gene3D" id="1.10.510.10">
    <property type="entry name" value="Transferase(Phosphotransferase) domain 1"/>
    <property type="match status" value="1"/>
</dbReference>
<dbReference type="InterPro" id="IPR011009">
    <property type="entry name" value="Kinase-like_dom_sf"/>
</dbReference>
<dbReference type="EC" id="2.7.11.1" evidence="2"/>
<keyword evidence="8" id="KW-0418">Kinase</keyword>